<organism evidence="3 4">
    <name type="scientific">Pseudoluteimonas lycopersici</name>
    <dbReference type="NCBI Taxonomy" id="1324796"/>
    <lineage>
        <taxon>Bacteria</taxon>
        <taxon>Pseudomonadati</taxon>
        <taxon>Pseudomonadota</taxon>
        <taxon>Gammaproteobacteria</taxon>
        <taxon>Lysobacterales</taxon>
        <taxon>Lysobacteraceae</taxon>
        <taxon>Pseudoluteimonas</taxon>
    </lineage>
</organism>
<evidence type="ECO:0000313" key="3">
    <source>
        <dbReference type="EMBL" id="QDQ73570.1"/>
    </source>
</evidence>
<dbReference type="RefSeq" id="WP_143879082.1">
    <property type="nucleotide sequence ID" value="NZ_BAABLZ010000001.1"/>
</dbReference>
<keyword evidence="2" id="KW-0812">Transmembrane</keyword>
<dbReference type="EMBL" id="CP041742">
    <property type="protein sequence ID" value="QDQ73570.1"/>
    <property type="molecule type" value="Genomic_DNA"/>
</dbReference>
<dbReference type="Proteomes" id="UP000315891">
    <property type="component" value="Chromosome"/>
</dbReference>
<keyword evidence="4" id="KW-1185">Reference proteome</keyword>
<name>A0A516V4W1_9GAMM</name>
<feature type="transmembrane region" description="Helical" evidence="2">
    <location>
        <begin position="110"/>
        <end position="127"/>
    </location>
</feature>
<evidence type="ECO:0000256" key="1">
    <source>
        <dbReference type="SAM" id="MobiDB-lite"/>
    </source>
</evidence>
<keyword evidence="2" id="KW-1133">Transmembrane helix</keyword>
<feature type="transmembrane region" description="Helical" evidence="2">
    <location>
        <begin position="69"/>
        <end position="90"/>
    </location>
</feature>
<reference evidence="3 4" key="1">
    <citation type="submission" date="2019-07" db="EMBL/GenBank/DDBJ databases">
        <title>Lysobacter weifangensis sp. nov., isolated from bensulfuron-methyl contaminated farmland soil.</title>
        <authorList>
            <person name="Zhao H."/>
        </authorList>
    </citation>
    <scope>NUCLEOTIDE SEQUENCE [LARGE SCALE GENOMIC DNA]</scope>
    <source>
        <strain evidence="3 4">CC-Bw-6</strain>
    </source>
</reference>
<feature type="region of interest" description="Disordered" evidence="1">
    <location>
        <begin position="26"/>
        <end position="64"/>
    </location>
</feature>
<dbReference type="OrthoDB" id="9963119at2"/>
<evidence type="ECO:0000313" key="4">
    <source>
        <dbReference type="Proteomes" id="UP000315891"/>
    </source>
</evidence>
<protein>
    <submittedName>
        <fullName evidence="3">Uncharacterized protein</fullName>
    </submittedName>
</protein>
<proteinExistence type="predicted"/>
<evidence type="ECO:0000256" key="2">
    <source>
        <dbReference type="SAM" id="Phobius"/>
    </source>
</evidence>
<dbReference type="AlphaFoldDB" id="A0A516V4W1"/>
<feature type="compositionally biased region" description="Low complexity" evidence="1">
    <location>
        <begin position="51"/>
        <end position="62"/>
    </location>
</feature>
<sequence>MSKRSLTWLRQHTNVEDLLDDGIANNSDLSSFAKPEQPPGDSPVVASTENPAQSPHAEAPEQQPEERDFYVAALGLLICGCGLDLMLHPVDMLVHHLKAIEHVTGARSEFYGAILILFGLALVIYGLKKRRI</sequence>
<accession>A0A516V4W1</accession>
<keyword evidence="2" id="KW-0472">Membrane</keyword>
<gene>
    <name evidence="3" type="ORF">FNZ56_06635</name>
</gene>